<proteinExistence type="inferred from homology"/>
<evidence type="ECO:0000313" key="6">
    <source>
        <dbReference type="EMBL" id="KAG8506969.1"/>
    </source>
</evidence>
<comment type="caution">
    <text evidence="6">The sequence shown here is derived from an EMBL/GenBank/DDBJ whole genome shotgun (WGS) entry which is preliminary data.</text>
</comment>
<evidence type="ECO:0000313" key="7">
    <source>
        <dbReference type="Proteomes" id="UP000700334"/>
    </source>
</evidence>
<evidence type="ECO:0000256" key="3">
    <source>
        <dbReference type="ARBA" id="ARBA00022665"/>
    </source>
</evidence>
<organism evidence="6 7">
    <name type="scientific">Galemys pyrenaicus</name>
    <name type="common">Iberian desman</name>
    <name type="synonym">Pyrenean desman</name>
    <dbReference type="NCBI Taxonomy" id="202257"/>
    <lineage>
        <taxon>Eukaryota</taxon>
        <taxon>Metazoa</taxon>
        <taxon>Chordata</taxon>
        <taxon>Craniata</taxon>
        <taxon>Vertebrata</taxon>
        <taxon>Euteleostomi</taxon>
        <taxon>Mammalia</taxon>
        <taxon>Eutheria</taxon>
        <taxon>Laurasiatheria</taxon>
        <taxon>Eulipotyphla</taxon>
        <taxon>Talpidae</taxon>
        <taxon>Galemys</taxon>
    </lineage>
</organism>
<keyword evidence="6" id="KW-0675">Receptor</keyword>
<feature type="region of interest" description="Disordered" evidence="5">
    <location>
        <begin position="131"/>
        <end position="183"/>
    </location>
</feature>
<keyword evidence="7" id="KW-1185">Reference proteome</keyword>
<dbReference type="EMBL" id="JAGFMF010012132">
    <property type="protein sequence ID" value="KAG8506969.1"/>
    <property type="molecule type" value="Genomic_DNA"/>
</dbReference>
<dbReference type="GO" id="GO:0004883">
    <property type="term" value="F:nuclear glucocorticoid receptor activity"/>
    <property type="evidence" value="ECO:0007669"/>
    <property type="project" value="InterPro"/>
</dbReference>
<dbReference type="Pfam" id="PF02155">
    <property type="entry name" value="GCR"/>
    <property type="match status" value="1"/>
</dbReference>
<dbReference type="OrthoDB" id="5789523at2759"/>
<feature type="compositionally biased region" description="Low complexity" evidence="5">
    <location>
        <begin position="142"/>
        <end position="151"/>
    </location>
</feature>
<dbReference type="GO" id="GO:0003677">
    <property type="term" value="F:DNA binding"/>
    <property type="evidence" value="ECO:0007669"/>
    <property type="project" value="InterPro"/>
</dbReference>
<accession>A0A8J5ZM56</accession>
<name>A0A8J5ZM56_GALPY</name>
<keyword evidence="4" id="KW-0446">Lipid-binding</keyword>
<dbReference type="Proteomes" id="UP000700334">
    <property type="component" value="Unassembled WGS sequence"/>
</dbReference>
<evidence type="ECO:0000256" key="4">
    <source>
        <dbReference type="ARBA" id="ARBA00023121"/>
    </source>
</evidence>
<sequence length="395" mass="42453">MDSKESLSTPNREEISSSVLGRERGNVMDLYKTLRGGAKVKVSVSSPSLSAASQSDSKQPRLLVDFQKSSGSNVQQPDLSKAVSLSMGLYMGETEAKVMGNDLGLPQQGQISLPSGETDFRLLEESIANLNRSTSVPEKPKSSASATVSAAPTEKEFPNTHSDVSSEQQNLKGQAGTNGGNVKLYTTDQSTCDILQDLEFSSGSPGKERNESPWRSDLLLDENCLFSPLTGDDPFLLEGNSNEDCKPLVLPDTKPKIKDNGELILSSPNSVPLPQVKTEKEDFIELCTPGVIKQEKLGSVYCQASFSGANIIGNKMSAISVHGVSTSGGQMYHYDMNTASLSQQQDQKPIFNVIPPIPVGSENWNRCQASGDDNLTSLGTLNFPGRSVFSNGYSR</sequence>
<dbReference type="AlphaFoldDB" id="A0A8J5ZM56"/>
<comment type="similarity">
    <text evidence="2">Belongs to the nuclear hormone receptor family. NR3 subfamily.</text>
</comment>
<keyword evidence="3" id="KW-0754">Steroid-binding</keyword>
<feature type="compositionally biased region" description="Polar residues" evidence="5">
    <location>
        <begin position="159"/>
        <end position="172"/>
    </location>
</feature>
<evidence type="ECO:0000256" key="2">
    <source>
        <dbReference type="ARBA" id="ARBA00005413"/>
    </source>
</evidence>
<gene>
    <name evidence="6" type="ORF">J0S82_009378</name>
</gene>
<dbReference type="InterPro" id="IPR001409">
    <property type="entry name" value="Glcrtcd_rcpt"/>
</dbReference>
<feature type="region of interest" description="Disordered" evidence="5">
    <location>
        <begin position="1"/>
        <end position="22"/>
    </location>
</feature>
<protein>
    <submittedName>
        <fullName evidence="6">Glucocorticoid receptor</fullName>
    </submittedName>
</protein>
<evidence type="ECO:0000256" key="1">
    <source>
        <dbReference type="ARBA" id="ARBA00004123"/>
    </source>
</evidence>
<evidence type="ECO:0000256" key="5">
    <source>
        <dbReference type="SAM" id="MobiDB-lite"/>
    </source>
</evidence>
<dbReference type="GO" id="GO:0005496">
    <property type="term" value="F:steroid binding"/>
    <property type="evidence" value="ECO:0007669"/>
    <property type="project" value="UniProtKB-KW"/>
</dbReference>
<comment type="subcellular location">
    <subcellularLocation>
        <location evidence="1">Nucleus</location>
    </subcellularLocation>
</comment>
<reference evidence="6" key="1">
    <citation type="journal article" date="2021" name="Evol. Appl.">
        <title>The genome of the Pyrenean desman and the effects of bottlenecks and inbreeding on the genomic landscape of an endangered species.</title>
        <authorList>
            <person name="Escoda L."/>
            <person name="Castresana J."/>
        </authorList>
    </citation>
    <scope>NUCLEOTIDE SEQUENCE</scope>
    <source>
        <strain evidence="6">IBE-C5619</strain>
    </source>
</reference>
<dbReference type="GO" id="GO:0005634">
    <property type="term" value="C:nucleus"/>
    <property type="evidence" value="ECO:0007669"/>
    <property type="project" value="UniProtKB-SubCell"/>
</dbReference>
<dbReference type="PRINTS" id="PR00528">
    <property type="entry name" value="GLCORTICOIDR"/>
</dbReference>